<evidence type="ECO:0000313" key="2">
    <source>
        <dbReference type="EMBL" id="KAK2958998.1"/>
    </source>
</evidence>
<reference evidence="2 3" key="1">
    <citation type="journal article" date="2022" name="bioRxiv">
        <title>Genomics of Preaxostyla Flagellates Illuminates Evolutionary Transitions and the Path Towards Mitochondrial Loss.</title>
        <authorList>
            <person name="Novak L.V.F."/>
            <person name="Treitli S.C."/>
            <person name="Pyrih J."/>
            <person name="Halakuc P."/>
            <person name="Pipaliya S.V."/>
            <person name="Vacek V."/>
            <person name="Brzon O."/>
            <person name="Soukal P."/>
            <person name="Eme L."/>
            <person name="Dacks J.B."/>
            <person name="Karnkowska A."/>
            <person name="Elias M."/>
            <person name="Hampl V."/>
        </authorList>
    </citation>
    <scope>NUCLEOTIDE SEQUENCE [LARGE SCALE GENOMIC DNA]</scope>
    <source>
        <strain evidence="2">NAU3</strain>
        <tissue evidence="2">Gut</tissue>
    </source>
</reference>
<evidence type="ECO:0000256" key="1">
    <source>
        <dbReference type="SAM" id="MobiDB-lite"/>
    </source>
</evidence>
<protein>
    <submittedName>
        <fullName evidence="2">Uncharacterized protein</fullName>
    </submittedName>
</protein>
<dbReference type="Proteomes" id="UP001281761">
    <property type="component" value="Unassembled WGS sequence"/>
</dbReference>
<keyword evidence="3" id="KW-1185">Reference proteome</keyword>
<sequence>MELGRAGHDTTRTGLSTRLSLTPHLPHSRPQPPLESRIAIAISISRTSSSAASSDDRFSSPFNPSRQRLINAHHPSTIHLRRMLCDCSSNSSHLVAKTHSFTHRPQNRSVTLHCHPSSSPIAIDALQPPTKPMRLRLSFSSHHPIWKRQT</sequence>
<gene>
    <name evidence="2" type="ORF">BLNAU_6014</name>
</gene>
<feature type="compositionally biased region" description="Low complexity" evidence="1">
    <location>
        <begin position="12"/>
        <end position="22"/>
    </location>
</feature>
<name>A0ABQ9Y5I8_9EUKA</name>
<comment type="caution">
    <text evidence="2">The sequence shown here is derived from an EMBL/GenBank/DDBJ whole genome shotgun (WGS) entry which is preliminary data.</text>
</comment>
<evidence type="ECO:0000313" key="3">
    <source>
        <dbReference type="Proteomes" id="UP001281761"/>
    </source>
</evidence>
<proteinExistence type="predicted"/>
<organism evidence="2 3">
    <name type="scientific">Blattamonas nauphoetae</name>
    <dbReference type="NCBI Taxonomy" id="2049346"/>
    <lineage>
        <taxon>Eukaryota</taxon>
        <taxon>Metamonada</taxon>
        <taxon>Preaxostyla</taxon>
        <taxon>Oxymonadida</taxon>
        <taxon>Blattamonas</taxon>
    </lineage>
</organism>
<accession>A0ABQ9Y5I8</accession>
<feature type="compositionally biased region" description="Basic and acidic residues" evidence="1">
    <location>
        <begin position="1"/>
        <end position="11"/>
    </location>
</feature>
<feature type="region of interest" description="Disordered" evidence="1">
    <location>
        <begin position="1"/>
        <end position="34"/>
    </location>
</feature>
<dbReference type="EMBL" id="JARBJD010000033">
    <property type="protein sequence ID" value="KAK2958998.1"/>
    <property type="molecule type" value="Genomic_DNA"/>
</dbReference>